<name>A0A2I1CB55_ASPN1</name>
<keyword evidence="2" id="KW-1185">Reference proteome</keyword>
<dbReference type="EMBL" id="MSZS01000003">
    <property type="protein sequence ID" value="PKX94868.1"/>
    <property type="molecule type" value="Genomic_DNA"/>
</dbReference>
<dbReference type="AlphaFoldDB" id="A0A2I1CB55"/>
<dbReference type="GeneID" id="36532057"/>
<evidence type="ECO:0000313" key="1">
    <source>
        <dbReference type="EMBL" id="PKX94868.1"/>
    </source>
</evidence>
<evidence type="ECO:0000313" key="2">
    <source>
        <dbReference type="Proteomes" id="UP000234474"/>
    </source>
</evidence>
<dbReference type="Proteomes" id="UP000234474">
    <property type="component" value="Unassembled WGS sequence"/>
</dbReference>
<sequence length="53" mass="6166">MAEECKPAAWRDFVYADPHLRELEDLREKGWQTEAGDTYWEARRKAAATPNQG</sequence>
<accession>A0A2I1CB55</accession>
<dbReference type="RefSeq" id="XP_024683463.1">
    <property type="nucleotide sequence ID" value="XM_024824732.1"/>
</dbReference>
<protein>
    <submittedName>
        <fullName evidence="1">Uncharacterized protein</fullName>
    </submittedName>
</protein>
<proteinExistence type="predicted"/>
<reference evidence="2" key="1">
    <citation type="journal article" date="2018" name="Proc. Natl. Acad. Sci. U.S.A.">
        <title>Linking secondary metabolites to gene clusters through genome sequencing of six diverse Aspergillus species.</title>
        <authorList>
            <person name="Kaerboelling I."/>
            <person name="Vesth T.C."/>
            <person name="Frisvad J.C."/>
            <person name="Nybo J.L."/>
            <person name="Theobald S."/>
            <person name="Kuo A."/>
            <person name="Bowyer P."/>
            <person name="Matsuda Y."/>
            <person name="Mondo S."/>
            <person name="Lyhne E.K."/>
            <person name="Kogle M.E."/>
            <person name="Clum A."/>
            <person name="Lipzen A."/>
            <person name="Salamov A."/>
            <person name="Ngan C.Y."/>
            <person name="Daum C."/>
            <person name="Chiniquy J."/>
            <person name="Barry K."/>
            <person name="LaButti K."/>
            <person name="Haridas S."/>
            <person name="Simmons B.A."/>
            <person name="Magnuson J.K."/>
            <person name="Mortensen U.H."/>
            <person name="Larsen T.O."/>
            <person name="Grigoriev I.V."/>
            <person name="Baker S.E."/>
            <person name="Andersen M.R."/>
        </authorList>
    </citation>
    <scope>NUCLEOTIDE SEQUENCE [LARGE SCALE GENOMIC DNA]</scope>
    <source>
        <strain evidence="2">IBT 16806</strain>
    </source>
</reference>
<comment type="caution">
    <text evidence="1">The sequence shown here is derived from an EMBL/GenBank/DDBJ whole genome shotgun (WGS) entry which is preliminary data.</text>
</comment>
<gene>
    <name evidence="1" type="ORF">P174DRAFT_418843</name>
</gene>
<organism evidence="1 2">
    <name type="scientific">Aspergillus novofumigatus (strain IBT 16806)</name>
    <dbReference type="NCBI Taxonomy" id="1392255"/>
    <lineage>
        <taxon>Eukaryota</taxon>
        <taxon>Fungi</taxon>
        <taxon>Dikarya</taxon>
        <taxon>Ascomycota</taxon>
        <taxon>Pezizomycotina</taxon>
        <taxon>Eurotiomycetes</taxon>
        <taxon>Eurotiomycetidae</taxon>
        <taxon>Eurotiales</taxon>
        <taxon>Aspergillaceae</taxon>
        <taxon>Aspergillus</taxon>
        <taxon>Aspergillus subgen. Fumigati</taxon>
    </lineage>
</organism>
<dbReference type="VEuPathDB" id="FungiDB:P174DRAFT_418843"/>